<organism evidence="3">
    <name type="scientific">uncultured gamma proteobacterium HF0200_40H22</name>
    <dbReference type="NCBI Taxonomy" id="710985"/>
    <lineage>
        <taxon>Bacteria</taxon>
        <taxon>Pseudomonadati</taxon>
        <taxon>Pseudomonadota</taxon>
        <taxon>Gammaproteobacteria</taxon>
        <taxon>environmental samples</taxon>
    </lineage>
</organism>
<feature type="domain" description="VWFA" evidence="2">
    <location>
        <begin position="533"/>
        <end position="721"/>
    </location>
</feature>
<dbReference type="InterPro" id="IPR036465">
    <property type="entry name" value="vWFA_dom_sf"/>
</dbReference>
<dbReference type="EMBL" id="GU474884">
    <property type="protein sequence ID" value="ADI18225.1"/>
    <property type="molecule type" value="Genomic_DNA"/>
</dbReference>
<accession>E0XUY4</accession>
<evidence type="ECO:0000256" key="1">
    <source>
        <dbReference type="SAM" id="MobiDB-lite"/>
    </source>
</evidence>
<dbReference type="PROSITE" id="PS50234">
    <property type="entry name" value="VWFA"/>
    <property type="match status" value="1"/>
</dbReference>
<protein>
    <submittedName>
        <fullName evidence="3">Nitric oxide reductase activation protein</fullName>
    </submittedName>
</protein>
<dbReference type="PANTHER" id="PTHR41248:SF1">
    <property type="entry name" value="NORD PROTEIN"/>
    <property type="match status" value="1"/>
</dbReference>
<feature type="region of interest" description="Disordered" evidence="1">
    <location>
        <begin position="387"/>
        <end position="419"/>
    </location>
</feature>
<proteinExistence type="predicted"/>
<dbReference type="Gene3D" id="3.40.50.410">
    <property type="entry name" value="von Willebrand factor, type A domain"/>
    <property type="match status" value="1"/>
</dbReference>
<dbReference type="Pfam" id="PF00092">
    <property type="entry name" value="VWA"/>
    <property type="match status" value="1"/>
</dbReference>
<dbReference type="InterPro" id="IPR051928">
    <property type="entry name" value="NorD/CobT"/>
</dbReference>
<dbReference type="AlphaFoldDB" id="E0XUY4"/>
<dbReference type="SUPFAM" id="SSF53300">
    <property type="entry name" value="vWA-like"/>
    <property type="match status" value="1"/>
</dbReference>
<dbReference type="PANTHER" id="PTHR41248">
    <property type="entry name" value="NORD PROTEIN"/>
    <property type="match status" value="1"/>
</dbReference>
<name>E0XUY4_9GAMM</name>
<evidence type="ECO:0000313" key="3">
    <source>
        <dbReference type="EMBL" id="ADI18225.1"/>
    </source>
</evidence>
<dbReference type="CDD" id="cd01454">
    <property type="entry name" value="vWA_norD_type"/>
    <property type="match status" value="1"/>
</dbReference>
<dbReference type="InterPro" id="IPR002035">
    <property type="entry name" value="VWF_A"/>
</dbReference>
<evidence type="ECO:0000259" key="2">
    <source>
        <dbReference type="PROSITE" id="PS50234"/>
    </source>
</evidence>
<sequence length="723" mass="80622">MSAGYGDMVLSGYIECAPLIAEELGPEIAFDLADSVSAIAAKSGKLEAAKFPKAALHAARKLPDQRAFRAWINLIERFAAIARESTLTLLENMESLLKDLSVSQLEAWIFAGIRLSGGDEEERLRFFSFENPESSRWLLFESESVGFSSMAPRLRSLLRALWNTSPPLREPTLSTNEKVKRRAGFGQGVIRIPTSFPGFQGEHATNLYRACIAHIGAHLTFSGDRFPVRKLKPIQVAVVSLIEDARVENLAIKEMPGLRRLWLPLHVAQTPSALSPNHALMAPNLLARLARALIDPEFSDYDGWVKKAKLEFFSREADWEDPQISRELGGLLGNDLGQMRVGWQFDMNNYVVEPPYRDDNLGLWDFGDEEIPPDALDAEHTFSSVRIEEQLEDDITPPDTERQETEQDPDSSATPVKVEVQETQGMPVARYPEFDYATGHERPDWTTLVEYAPLRGDAAEIELTVDQTIDTLNRVASLIKAAKVSRPTRARRLSEGEYLDLDACIEARINQRAGLTPDPRVYGQWVRQDRDLSALVLLDISESTSDIVNNNSESVLDLEVKAATLLSHAMAGVGDPFALAAFCSNNREDVRYFRLKDFGRPFDRLAYSYLAGLQSGLSTRMGAAIRHAGVDLGNQETYRKLLLIVTDGEPSDLDIKDSRYLIEDTRRAVQSLTHQGIDVFCVGLGTEISSSLDVIFGAKNSLVIDRIERLPEKLPQLYLKMTG</sequence>
<dbReference type="SMART" id="SM00327">
    <property type="entry name" value="VWA"/>
    <property type="match status" value="1"/>
</dbReference>
<reference evidence="3" key="1">
    <citation type="journal article" date="2011" name="Environ. Microbiol.">
        <title>Time-series analyses of Monterey Bay coastal microbial picoplankton using a 'genome proxy' microarray.</title>
        <authorList>
            <person name="Rich V.I."/>
            <person name="Pham V.D."/>
            <person name="Eppley J."/>
            <person name="Shi Y."/>
            <person name="DeLong E.F."/>
        </authorList>
    </citation>
    <scope>NUCLEOTIDE SEQUENCE</scope>
</reference>